<evidence type="ECO:0000313" key="3">
    <source>
        <dbReference type="Proteomes" id="UP000265520"/>
    </source>
</evidence>
<feature type="region of interest" description="Disordered" evidence="1">
    <location>
        <begin position="1"/>
        <end position="38"/>
    </location>
</feature>
<name>A0A392QAR2_9FABA</name>
<comment type="caution">
    <text evidence="2">The sequence shown here is derived from an EMBL/GenBank/DDBJ whole genome shotgun (WGS) entry which is preliminary data.</text>
</comment>
<evidence type="ECO:0000313" key="2">
    <source>
        <dbReference type="EMBL" id="MCI21421.1"/>
    </source>
</evidence>
<evidence type="ECO:0000256" key="1">
    <source>
        <dbReference type="SAM" id="MobiDB-lite"/>
    </source>
</evidence>
<accession>A0A392QAR2</accession>
<organism evidence="2 3">
    <name type="scientific">Trifolium medium</name>
    <dbReference type="NCBI Taxonomy" id="97028"/>
    <lineage>
        <taxon>Eukaryota</taxon>
        <taxon>Viridiplantae</taxon>
        <taxon>Streptophyta</taxon>
        <taxon>Embryophyta</taxon>
        <taxon>Tracheophyta</taxon>
        <taxon>Spermatophyta</taxon>
        <taxon>Magnoliopsida</taxon>
        <taxon>eudicotyledons</taxon>
        <taxon>Gunneridae</taxon>
        <taxon>Pentapetalae</taxon>
        <taxon>rosids</taxon>
        <taxon>fabids</taxon>
        <taxon>Fabales</taxon>
        <taxon>Fabaceae</taxon>
        <taxon>Papilionoideae</taxon>
        <taxon>50 kb inversion clade</taxon>
        <taxon>NPAAA clade</taxon>
        <taxon>Hologalegina</taxon>
        <taxon>IRL clade</taxon>
        <taxon>Trifolieae</taxon>
        <taxon>Trifolium</taxon>
    </lineage>
</organism>
<keyword evidence="3" id="KW-1185">Reference proteome</keyword>
<dbReference type="AlphaFoldDB" id="A0A392QAR2"/>
<dbReference type="EMBL" id="LXQA010124747">
    <property type="protein sequence ID" value="MCI21421.1"/>
    <property type="molecule type" value="Genomic_DNA"/>
</dbReference>
<feature type="non-terminal residue" evidence="2">
    <location>
        <position position="1"/>
    </location>
</feature>
<sequence length="38" mass="4223">DSEHVPELPPEDTVNVATDHQKNQTDISPVDTWCNTCS</sequence>
<dbReference type="Proteomes" id="UP000265520">
    <property type="component" value="Unassembled WGS sequence"/>
</dbReference>
<protein>
    <submittedName>
        <fullName evidence="2">Uncharacterized protein</fullName>
    </submittedName>
</protein>
<reference evidence="2 3" key="1">
    <citation type="journal article" date="2018" name="Front. Plant Sci.">
        <title>Red Clover (Trifolium pratense) and Zigzag Clover (T. medium) - A Picture of Genomic Similarities and Differences.</title>
        <authorList>
            <person name="Dluhosova J."/>
            <person name="Istvanek J."/>
            <person name="Nedelnik J."/>
            <person name="Repkova J."/>
        </authorList>
    </citation>
    <scope>NUCLEOTIDE SEQUENCE [LARGE SCALE GENOMIC DNA]</scope>
    <source>
        <strain evidence="3">cv. 10/8</strain>
        <tissue evidence="2">Leaf</tissue>
    </source>
</reference>
<proteinExistence type="predicted"/>